<protein>
    <recommendedName>
        <fullName evidence="5 6">Multifunctional fusion protein</fullName>
    </recommendedName>
    <domain>
        <recommendedName>
            <fullName evidence="5">Elongation factor Ts, chloroplastic</fullName>
            <shortName evidence="5">EF-Ts</shortName>
        </recommendedName>
    </domain>
    <domain>
        <recommendedName>
            <fullName evidence="6">Elongation factor Ts, mitochondrial</fullName>
            <shortName evidence="6">EF-TsMt</shortName>
        </recommendedName>
    </domain>
</protein>
<evidence type="ECO:0000256" key="6">
    <source>
        <dbReference type="HAMAP-Rule" id="MF_03135"/>
    </source>
</evidence>
<geneLocation type="chloroplast" evidence="8"/>
<dbReference type="Gene3D" id="1.10.286.20">
    <property type="match status" value="1"/>
</dbReference>
<dbReference type="FunFam" id="1.10.8.10:FF:000001">
    <property type="entry name" value="Elongation factor Ts"/>
    <property type="match status" value="1"/>
</dbReference>
<dbReference type="PANTHER" id="PTHR11741:SF10">
    <property type="entry name" value="POLYPROTEIN OF EF-TS, CHLOROPLASTIC"/>
    <property type="match status" value="1"/>
</dbReference>
<feature type="domain" description="Translation elongation factor EFTs/EF1B dimerisation" evidence="7">
    <location>
        <begin position="56"/>
        <end position="200"/>
    </location>
</feature>
<dbReference type="HAMAP" id="MF_00050">
    <property type="entry name" value="EF_Ts"/>
    <property type="match status" value="1"/>
</dbReference>
<dbReference type="InterPro" id="IPR009060">
    <property type="entry name" value="UBA-like_sf"/>
</dbReference>
<evidence type="ECO:0000256" key="4">
    <source>
        <dbReference type="ARBA" id="ARBA00025453"/>
    </source>
</evidence>
<dbReference type="RefSeq" id="YP_009398449.1">
    <property type="nucleotide sequence ID" value="NC_035292.1"/>
</dbReference>
<proteinExistence type="inferred from homology"/>
<dbReference type="Pfam" id="PF00889">
    <property type="entry name" value="EF_TS"/>
    <property type="match status" value="1"/>
</dbReference>
<dbReference type="PROSITE" id="PS01127">
    <property type="entry name" value="EF_TS_2"/>
    <property type="match status" value="1"/>
</dbReference>
<dbReference type="GeneID" id="33360986"/>
<dbReference type="GO" id="GO:0005739">
    <property type="term" value="C:mitochondrion"/>
    <property type="evidence" value="ECO:0007669"/>
    <property type="project" value="UniProtKB-SubCell"/>
</dbReference>
<accession>A0A1Z1MPC2</accession>
<dbReference type="NCBIfam" id="TIGR00116">
    <property type="entry name" value="tsf"/>
    <property type="match status" value="1"/>
</dbReference>
<dbReference type="CDD" id="cd14275">
    <property type="entry name" value="UBA_EF-Ts"/>
    <property type="match status" value="1"/>
</dbReference>
<keyword evidence="6" id="KW-0496">Mitochondrion</keyword>
<organism evidence="8">
    <name type="scientific">Lophocladia kuetzingii</name>
    <dbReference type="NCBI Taxonomy" id="675577"/>
    <lineage>
        <taxon>Eukaryota</taxon>
        <taxon>Rhodophyta</taxon>
        <taxon>Florideophyceae</taxon>
        <taxon>Rhodymeniophycidae</taxon>
        <taxon>Ceramiales</taxon>
        <taxon>Rhodomelaceae</taxon>
        <taxon>Lophothalieae</taxon>
        <taxon>Lophocladia</taxon>
    </lineage>
</organism>
<keyword evidence="2 5" id="KW-0251">Elongation factor</keyword>
<evidence type="ECO:0000256" key="5">
    <source>
        <dbReference type="HAMAP-Rule" id="MF_00050"/>
    </source>
</evidence>
<dbReference type="GO" id="GO:0009507">
    <property type="term" value="C:chloroplast"/>
    <property type="evidence" value="ECO:0007669"/>
    <property type="project" value="UniProtKB-SubCell"/>
</dbReference>
<dbReference type="Gene3D" id="3.30.479.20">
    <property type="entry name" value="Elongation factor Ts, dimerisation domain"/>
    <property type="match status" value="1"/>
</dbReference>
<dbReference type="SUPFAM" id="SSF46934">
    <property type="entry name" value="UBA-like"/>
    <property type="match status" value="1"/>
</dbReference>
<dbReference type="InterPro" id="IPR014039">
    <property type="entry name" value="Transl_elong_EFTs/EF1B_dimer"/>
</dbReference>
<reference evidence="8" key="1">
    <citation type="journal article" date="2017" name="J. Phycol.">
        <title>Analysis of chloroplast genomes and a supermatrix inform reclassification of the Rhodomelaceae (Rhodophyta).</title>
        <authorList>
            <person name="Diaz-Tapia P."/>
            <person name="Maggs C.A."/>
            <person name="West J.A."/>
            <person name="Verbruggen H."/>
        </authorList>
    </citation>
    <scope>NUCLEOTIDE SEQUENCE</scope>
    <source>
        <strain evidence="8">PD1509</strain>
    </source>
</reference>
<dbReference type="InterPro" id="IPR001816">
    <property type="entry name" value="Transl_elong_EFTs/EF1B"/>
</dbReference>
<evidence type="ECO:0000256" key="1">
    <source>
        <dbReference type="ARBA" id="ARBA00005532"/>
    </source>
</evidence>
<keyword evidence="8" id="KW-0150">Chloroplast</keyword>
<dbReference type="InterPro" id="IPR036402">
    <property type="entry name" value="EF-Ts_dimer_sf"/>
</dbReference>
<dbReference type="Gene3D" id="1.10.8.10">
    <property type="entry name" value="DNA helicase RuvA subunit, C-terminal domain"/>
    <property type="match status" value="1"/>
</dbReference>
<comment type="similarity">
    <text evidence="1 5">Belongs to the EF-Ts family.</text>
</comment>
<gene>
    <name evidence="5 8" type="primary">tsf</name>
</gene>
<evidence type="ECO:0000259" key="7">
    <source>
        <dbReference type="Pfam" id="PF00889"/>
    </source>
</evidence>
<dbReference type="EMBL" id="MF101448">
    <property type="protein sequence ID" value="ARW67635.1"/>
    <property type="molecule type" value="Genomic_DNA"/>
</dbReference>
<dbReference type="SUPFAM" id="SSF54713">
    <property type="entry name" value="Elongation factor Ts (EF-Ts), dimerisation domain"/>
    <property type="match status" value="1"/>
</dbReference>
<keyword evidence="3 5" id="KW-0648">Protein biosynthesis</keyword>
<dbReference type="AlphaFoldDB" id="A0A1Z1MPC2"/>
<dbReference type="GO" id="GO:0003746">
    <property type="term" value="F:translation elongation factor activity"/>
    <property type="evidence" value="ECO:0007669"/>
    <property type="project" value="UniProtKB-UniRule"/>
</dbReference>
<evidence type="ECO:0000256" key="3">
    <source>
        <dbReference type="ARBA" id="ARBA00022917"/>
    </source>
</evidence>
<comment type="subcellular location">
    <subcellularLocation>
        <location evidence="6">Mitochondrion</location>
    </subcellularLocation>
    <subcellularLocation>
        <location evidence="5">Plastid</location>
        <location evidence="5">Chloroplast</location>
    </subcellularLocation>
</comment>
<dbReference type="PANTHER" id="PTHR11741">
    <property type="entry name" value="ELONGATION FACTOR TS"/>
    <property type="match status" value="1"/>
</dbReference>
<comment type="function">
    <text evidence="4 5">Associates with the EF-Tu.GDP complex and induces the exchange of GDP to GTP. It remains bound to the aminoacyl-tRNA.EF-Tu.GTP complex up to the GTP hydrolysis stage on the ribosome.</text>
</comment>
<dbReference type="PROSITE" id="PS01126">
    <property type="entry name" value="EF_TS_1"/>
    <property type="match status" value="1"/>
</dbReference>
<keyword evidence="8" id="KW-0934">Plastid</keyword>
<evidence type="ECO:0000256" key="2">
    <source>
        <dbReference type="ARBA" id="ARBA00022768"/>
    </source>
</evidence>
<sequence length="220" mass="24708">MLKKISAENIKELRSKTGAGMTDCKKALEASNGKIEIAIEALRKKGLASADKKSARIAIEGLVESYIHAGSRVGVIIELNCETDFVARQDNFHQLAKDLAMQIAACQSVKYVSKNDIPKDIITYEQNIEFEKEDLGNKPKEIKNKIAQGRLIKRLNELSLIDQPFIKKPEISVDDLIKQHIALLGENIKVRRFQRFILGEGLESKNDNFAEEVSNMINNK</sequence>
<name>A0A1Z1MPC2_9FLOR</name>
<dbReference type="GO" id="GO:0070125">
    <property type="term" value="P:mitochondrial translational elongation"/>
    <property type="evidence" value="ECO:0007669"/>
    <property type="project" value="TreeGrafter"/>
</dbReference>
<evidence type="ECO:0000313" key="8">
    <source>
        <dbReference type="EMBL" id="ARW67635.1"/>
    </source>
</evidence>
<dbReference type="InterPro" id="IPR018101">
    <property type="entry name" value="Transl_elong_Ts_CS"/>
</dbReference>